<protein>
    <submittedName>
        <fullName evidence="6">TonB-dependent receptor</fullName>
    </submittedName>
</protein>
<evidence type="ECO:0000256" key="4">
    <source>
        <dbReference type="SAM" id="SignalP"/>
    </source>
</evidence>
<name>A0ABR7JGI1_9FLAO</name>
<dbReference type="Proteomes" id="UP000621670">
    <property type="component" value="Unassembled WGS sequence"/>
</dbReference>
<feature type="chain" id="PRO_5046934233" evidence="4">
    <location>
        <begin position="21"/>
        <end position="709"/>
    </location>
</feature>
<feature type="domain" description="Outer membrane protein beta-barrel" evidence="5">
    <location>
        <begin position="292"/>
        <end position="680"/>
    </location>
</feature>
<keyword evidence="4" id="KW-0732">Signal</keyword>
<feature type="signal peptide" evidence="4">
    <location>
        <begin position="1"/>
        <end position="20"/>
    </location>
</feature>
<dbReference type="Gene3D" id="2.40.170.20">
    <property type="entry name" value="TonB-dependent receptor, beta-barrel domain"/>
    <property type="match status" value="1"/>
</dbReference>
<evidence type="ECO:0000259" key="5">
    <source>
        <dbReference type="Pfam" id="PF14905"/>
    </source>
</evidence>
<keyword evidence="3" id="KW-0998">Cell outer membrane</keyword>
<gene>
    <name evidence="6" type="ORF">H8R26_09140</name>
</gene>
<organism evidence="6 7">
    <name type="scientific">Flavobacterium turcicum</name>
    <dbReference type="NCBI Taxonomy" id="2764718"/>
    <lineage>
        <taxon>Bacteria</taxon>
        <taxon>Pseudomonadati</taxon>
        <taxon>Bacteroidota</taxon>
        <taxon>Flavobacteriia</taxon>
        <taxon>Flavobacteriales</taxon>
        <taxon>Flavobacteriaceae</taxon>
        <taxon>Flavobacterium</taxon>
    </lineage>
</organism>
<keyword evidence="7" id="KW-1185">Reference proteome</keyword>
<keyword evidence="6" id="KW-0675">Receptor</keyword>
<evidence type="ECO:0000256" key="3">
    <source>
        <dbReference type="ARBA" id="ARBA00023237"/>
    </source>
</evidence>
<dbReference type="Pfam" id="PF14905">
    <property type="entry name" value="OMP_b-brl_3"/>
    <property type="match status" value="1"/>
</dbReference>
<reference evidence="6 7" key="1">
    <citation type="submission" date="2020-08" db="EMBL/GenBank/DDBJ databases">
        <title>Description of novel Flavobacterium F-400 isolate.</title>
        <authorList>
            <person name="Saticioglu I."/>
            <person name="Duman M."/>
            <person name="Altun S."/>
        </authorList>
    </citation>
    <scope>NUCLEOTIDE SEQUENCE [LARGE SCALE GENOMIC DNA]</scope>
    <source>
        <strain evidence="6 7">F-400</strain>
    </source>
</reference>
<keyword evidence="2" id="KW-0472">Membrane</keyword>
<dbReference type="RefSeq" id="WP_166136466.1">
    <property type="nucleotide sequence ID" value="NZ_JAAOBY010000005.1"/>
</dbReference>
<accession>A0ABR7JGI1</accession>
<dbReference type="SUPFAM" id="SSF56935">
    <property type="entry name" value="Porins"/>
    <property type="match status" value="1"/>
</dbReference>
<proteinExistence type="predicted"/>
<comment type="subcellular location">
    <subcellularLocation>
        <location evidence="1">Cell outer membrane</location>
    </subcellularLocation>
</comment>
<dbReference type="EMBL" id="JACRUM010000004">
    <property type="protein sequence ID" value="MBC5863587.1"/>
    <property type="molecule type" value="Genomic_DNA"/>
</dbReference>
<comment type="caution">
    <text evidence="6">The sequence shown here is derived from an EMBL/GenBank/DDBJ whole genome shotgun (WGS) entry which is preliminary data.</text>
</comment>
<dbReference type="InterPro" id="IPR041700">
    <property type="entry name" value="OMP_b-brl_3"/>
</dbReference>
<evidence type="ECO:0000256" key="2">
    <source>
        <dbReference type="ARBA" id="ARBA00023136"/>
    </source>
</evidence>
<evidence type="ECO:0000313" key="6">
    <source>
        <dbReference type="EMBL" id="MBC5863587.1"/>
    </source>
</evidence>
<dbReference type="InterPro" id="IPR036942">
    <property type="entry name" value="Beta-barrel_TonB_sf"/>
</dbReference>
<sequence length="709" mass="80195">MKKIISLAVVSMFHFYTASAQTAPEQKTEVETEKTNELKEVTIVKNKKAIEQKADRTIFNFSEQANLNTGSVLEGIKKLPGLIASDIAGMMYQGKQLDVFMDGRPLNISTNELNAFLEGMPANAIEKIEIITQPGAEFPATSGGAILNIITNRNAKNYLSATYTNSTSITDYDDVRLRMNNSLLLSAKNKYFGWQLNFGQNYRESAVWTALERKENEMTTVLSQTDADRLGRTNFVKSALTFDIGKDRLLLNYDFTKNDNNSNTLGSGPGFNTDDTSVSDGLRQDAVVTYQKKFDNAAKKLEFKFNYNSNTNDFLLRPTGNTTPTLDNTSHQKVYNGKVDFSQPFDFSDEGKLSIGALYEELLFDTSNRGITNLEYKRRTAASYFEVQTKFDKLNFIVGGRAEDYNITGNTDVAALSTFKQFRFFPNASAQYNFTNAINFNVNYNKKITLPSTSALNPNNTNYQNPNIEYSGNPNLQPTIFDNYEVKLSAFDYAFISYNLSSAKNQVIQRVMVDGTVVANTNENIPEVKIHNFNIGMPIPYMLFTKGLAETMKMNVNPDTMNFLYVYAGYQLHDIPRVDTKGFWVLNFMSQLVLPQKIKFVANYNYIVPKGNYFYFIAVAPIRNSLDLTFSKKFLKDQLTLSVYVDDVLDKNRNAFNAFETPIFISNKQDTRRFGFSLNYKIPTRNKLAKESPSLLNTDKKEEGGLLNQ</sequence>
<evidence type="ECO:0000313" key="7">
    <source>
        <dbReference type="Proteomes" id="UP000621670"/>
    </source>
</evidence>
<evidence type="ECO:0000256" key="1">
    <source>
        <dbReference type="ARBA" id="ARBA00004442"/>
    </source>
</evidence>